<accession>A0A4C1V836</accession>
<gene>
    <name evidence="2" type="ORF">EVAR_19037_1</name>
</gene>
<proteinExistence type="predicted"/>
<evidence type="ECO:0000313" key="2">
    <source>
        <dbReference type="EMBL" id="GBP34646.1"/>
    </source>
</evidence>
<protein>
    <submittedName>
        <fullName evidence="2">Uncharacterized protein</fullName>
    </submittedName>
</protein>
<dbReference type="Proteomes" id="UP000299102">
    <property type="component" value="Unassembled WGS sequence"/>
</dbReference>
<sequence>MHSKSGEFKDDIEMKTAEGGRQSADRLRAFPTAARITKRRNPNMVIENEIDIGIEREIARVEKRQTQDMDGEQYRSETNGEIGIHIENRNGVGIEDIARSLDIG</sequence>
<keyword evidence="3" id="KW-1185">Reference proteome</keyword>
<feature type="region of interest" description="Disordered" evidence="1">
    <location>
        <begin position="1"/>
        <end position="28"/>
    </location>
</feature>
<organism evidence="2 3">
    <name type="scientific">Eumeta variegata</name>
    <name type="common">Bagworm moth</name>
    <name type="synonym">Eumeta japonica</name>
    <dbReference type="NCBI Taxonomy" id="151549"/>
    <lineage>
        <taxon>Eukaryota</taxon>
        <taxon>Metazoa</taxon>
        <taxon>Ecdysozoa</taxon>
        <taxon>Arthropoda</taxon>
        <taxon>Hexapoda</taxon>
        <taxon>Insecta</taxon>
        <taxon>Pterygota</taxon>
        <taxon>Neoptera</taxon>
        <taxon>Endopterygota</taxon>
        <taxon>Lepidoptera</taxon>
        <taxon>Glossata</taxon>
        <taxon>Ditrysia</taxon>
        <taxon>Tineoidea</taxon>
        <taxon>Psychidae</taxon>
        <taxon>Oiketicinae</taxon>
        <taxon>Eumeta</taxon>
    </lineage>
</organism>
<name>A0A4C1V836_EUMVA</name>
<reference evidence="2 3" key="1">
    <citation type="journal article" date="2019" name="Commun. Biol.">
        <title>The bagworm genome reveals a unique fibroin gene that provides high tensile strength.</title>
        <authorList>
            <person name="Kono N."/>
            <person name="Nakamura H."/>
            <person name="Ohtoshi R."/>
            <person name="Tomita M."/>
            <person name="Numata K."/>
            <person name="Arakawa K."/>
        </authorList>
    </citation>
    <scope>NUCLEOTIDE SEQUENCE [LARGE SCALE GENOMIC DNA]</scope>
</reference>
<evidence type="ECO:0000256" key="1">
    <source>
        <dbReference type="SAM" id="MobiDB-lite"/>
    </source>
</evidence>
<dbReference type="EMBL" id="BGZK01000291">
    <property type="protein sequence ID" value="GBP34646.1"/>
    <property type="molecule type" value="Genomic_DNA"/>
</dbReference>
<evidence type="ECO:0000313" key="3">
    <source>
        <dbReference type="Proteomes" id="UP000299102"/>
    </source>
</evidence>
<dbReference type="AlphaFoldDB" id="A0A4C1V836"/>
<comment type="caution">
    <text evidence="2">The sequence shown here is derived from an EMBL/GenBank/DDBJ whole genome shotgun (WGS) entry which is preliminary data.</text>
</comment>